<reference evidence="1" key="1">
    <citation type="submission" date="2021-02" db="EMBL/GenBank/DDBJ databases">
        <authorList>
            <person name="Nowell W R."/>
        </authorList>
    </citation>
    <scope>NUCLEOTIDE SEQUENCE</scope>
</reference>
<evidence type="ECO:0000313" key="1">
    <source>
        <dbReference type="EMBL" id="CAF4431227.1"/>
    </source>
</evidence>
<proteinExistence type="predicted"/>
<dbReference type="AlphaFoldDB" id="A0A820R879"/>
<accession>A0A820R879</accession>
<evidence type="ECO:0000313" key="2">
    <source>
        <dbReference type="Proteomes" id="UP000663881"/>
    </source>
</evidence>
<protein>
    <submittedName>
        <fullName evidence="1">Uncharacterized protein</fullName>
    </submittedName>
</protein>
<organism evidence="1 2">
    <name type="scientific">Adineta steineri</name>
    <dbReference type="NCBI Taxonomy" id="433720"/>
    <lineage>
        <taxon>Eukaryota</taxon>
        <taxon>Metazoa</taxon>
        <taxon>Spiralia</taxon>
        <taxon>Gnathifera</taxon>
        <taxon>Rotifera</taxon>
        <taxon>Eurotatoria</taxon>
        <taxon>Bdelloidea</taxon>
        <taxon>Adinetida</taxon>
        <taxon>Adinetidae</taxon>
        <taxon>Adineta</taxon>
    </lineage>
</organism>
<name>A0A820R879_9BILA</name>
<dbReference type="Proteomes" id="UP000663881">
    <property type="component" value="Unassembled WGS sequence"/>
</dbReference>
<gene>
    <name evidence="1" type="ORF">OKA104_LOCUS53090</name>
</gene>
<dbReference type="EMBL" id="CAJOAY010032272">
    <property type="protein sequence ID" value="CAF4431227.1"/>
    <property type="molecule type" value="Genomic_DNA"/>
</dbReference>
<feature type="non-terminal residue" evidence="1">
    <location>
        <position position="59"/>
    </location>
</feature>
<comment type="caution">
    <text evidence="1">The sequence shown here is derived from an EMBL/GenBank/DDBJ whole genome shotgun (WGS) entry which is preliminary data.</text>
</comment>
<sequence length="59" mass="6012">MAAGPSFVSSSLGLRTQADIGLLGIAGTSMDLADYNPGTLVGQFSLADFLVPRLLQASV</sequence>